<dbReference type="InterPro" id="IPR052514">
    <property type="entry name" value="SAM-dependent_MTase"/>
</dbReference>
<dbReference type="AlphaFoldDB" id="A0A0B6WZU3"/>
<dbReference type="Gene3D" id="3.40.50.150">
    <property type="entry name" value="Vaccinia Virus protein VP39"/>
    <property type="match status" value="1"/>
</dbReference>
<dbReference type="Proteomes" id="UP000031518">
    <property type="component" value="Unassembled WGS sequence"/>
</dbReference>
<protein>
    <submittedName>
        <fullName evidence="2">Methyltransferase, FkbM family</fullName>
    </submittedName>
</protein>
<evidence type="ECO:0000313" key="2">
    <source>
        <dbReference type="EMBL" id="CDM66242.1"/>
    </source>
</evidence>
<dbReference type="InterPro" id="IPR029063">
    <property type="entry name" value="SAM-dependent_MTases_sf"/>
</dbReference>
<reference evidence="2 3" key="2">
    <citation type="submission" date="2015-01" db="EMBL/GenBank/DDBJ databases">
        <title>Complete genome sequence of Pyrinomonas methylaliphatogenes type strain K22T.</title>
        <authorList>
            <person name="Lee K.C.Y."/>
            <person name="Power J.F."/>
            <person name="Dunfield P.F."/>
            <person name="Morgan X.C."/>
            <person name="Huttenhower C."/>
            <person name="Stott M.B."/>
        </authorList>
    </citation>
    <scope>NUCLEOTIDE SEQUENCE [LARGE SCALE GENOMIC DNA]</scope>
    <source>
        <strain evidence="2 3">K22</strain>
    </source>
</reference>
<keyword evidence="2" id="KW-0489">Methyltransferase</keyword>
<name>A0A0B6WZU3_9BACT</name>
<sequence length="270" mass="29810">MIRSIALAVARKIPTPIKDLIHHNRHLDRLARRAFSLLARADSEIVHIESGPMAGLRLAISEHTSHAHISGTYELETQIAIARLVKPGFVCYDIGASIGYLSLLMARRASHVYAFEPAPHAAAEIERQATTNGFSNISIIRRPVSDQKRSVTFAITDVAYGSAIARGDTKWPTIQVETLTLDSFIKDHPAPDFIKIDVEGEEGRVLAGARELLRHKRPIICCEIHNEEAAHDVQEILSQNSYDVTDLKGNPFQLKGAIVPGELQIIALPR</sequence>
<accession>A0A0B6WZU3</accession>
<dbReference type="CDD" id="cd02440">
    <property type="entry name" value="AdoMet_MTases"/>
    <property type="match status" value="1"/>
</dbReference>
<reference evidence="2 3" key="1">
    <citation type="submission" date="2013-12" db="EMBL/GenBank/DDBJ databases">
        <authorList>
            <person name="Stott M."/>
        </authorList>
    </citation>
    <scope>NUCLEOTIDE SEQUENCE [LARGE SCALE GENOMIC DNA]</scope>
    <source>
        <strain evidence="2 3">K22</strain>
    </source>
</reference>
<dbReference type="OrthoDB" id="5329963at2"/>
<dbReference type="Pfam" id="PF05050">
    <property type="entry name" value="Methyltransf_21"/>
    <property type="match status" value="1"/>
</dbReference>
<dbReference type="EMBL" id="CBXV010000008">
    <property type="protein sequence ID" value="CDM66242.1"/>
    <property type="molecule type" value="Genomic_DNA"/>
</dbReference>
<dbReference type="InterPro" id="IPR006342">
    <property type="entry name" value="FkbM_mtfrase"/>
</dbReference>
<keyword evidence="3" id="KW-1185">Reference proteome</keyword>
<dbReference type="STRING" id="454194.PYK22_02262"/>
<evidence type="ECO:0000259" key="1">
    <source>
        <dbReference type="Pfam" id="PF05050"/>
    </source>
</evidence>
<dbReference type="PANTHER" id="PTHR34203">
    <property type="entry name" value="METHYLTRANSFERASE, FKBM FAMILY PROTEIN"/>
    <property type="match status" value="1"/>
</dbReference>
<gene>
    <name evidence="2" type="ORF">PYK22_02262</name>
</gene>
<dbReference type="NCBIfam" id="TIGR01444">
    <property type="entry name" value="fkbM_fam"/>
    <property type="match status" value="1"/>
</dbReference>
<dbReference type="GO" id="GO:0032259">
    <property type="term" value="P:methylation"/>
    <property type="evidence" value="ECO:0007669"/>
    <property type="project" value="UniProtKB-KW"/>
</dbReference>
<evidence type="ECO:0000313" key="3">
    <source>
        <dbReference type="Proteomes" id="UP000031518"/>
    </source>
</evidence>
<proteinExistence type="predicted"/>
<feature type="domain" description="Methyltransferase FkbM" evidence="1">
    <location>
        <begin position="93"/>
        <end position="242"/>
    </location>
</feature>
<dbReference type="SUPFAM" id="SSF53335">
    <property type="entry name" value="S-adenosyl-L-methionine-dependent methyltransferases"/>
    <property type="match status" value="1"/>
</dbReference>
<keyword evidence="2" id="KW-0808">Transferase</keyword>
<dbReference type="RefSeq" id="WP_041977406.1">
    <property type="nucleotide sequence ID" value="NZ_CBXV010000008.1"/>
</dbReference>
<organism evidence="2 3">
    <name type="scientific">Pyrinomonas methylaliphatogenes</name>
    <dbReference type="NCBI Taxonomy" id="454194"/>
    <lineage>
        <taxon>Bacteria</taxon>
        <taxon>Pseudomonadati</taxon>
        <taxon>Acidobacteriota</taxon>
        <taxon>Blastocatellia</taxon>
        <taxon>Blastocatellales</taxon>
        <taxon>Pyrinomonadaceae</taxon>
        <taxon>Pyrinomonas</taxon>
    </lineage>
</organism>
<dbReference type="GO" id="GO:0008168">
    <property type="term" value="F:methyltransferase activity"/>
    <property type="evidence" value="ECO:0007669"/>
    <property type="project" value="UniProtKB-KW"/>
</dbReference>
<dbReference type="PANTHER" id="PTHR34203:SF15">
    <property type="entry name" value="SLL1173 PROTEIN"/>
    <property type="match status" value="1"/>
</dbReference>